<evidence type="ECO:0000313" key="6">
    <source>
        <dbReference type="Proteomes" id="UP000235145"/>
    </source>
</evidence>
<keyword evidence="6" id="KW-1185">Reference proteome</keyword>
<organism evidence="5 6">
    <name type="scientific">Lactuca sativa</name>
    <name type="common">Garden lettuce</name>
    <dbReference type="NCBI Taxonomy" id="4236"/>
    <lineage>
        <taxon>Eukaryota</taxon>
        <taxon>Viridiplantae</taxon>
        <taxon>Streptophyta</taxon>
        <taxon>Embryophyta</taxon>
        <taxon>Tracheophyta</taxon>
        <taxon>Spermatophyta</taxon>
        <taxon>Magnoliopsida</taxon>
        <taxon>eudicotyledons</taxon>
        <taxon>Gunneridae</taxon>
        <taxon>Pentapetalae</taxon>
        <taxon>asterids</taxon>
        <taxon>campanulids</taxon>
        <taxon>Asterales</taxon>
        <taxon>Asteraceae</taxon>
        <taxon>Cichorioideae</taxon>
        <taxon>Cichorieae</taxon>
        <taxon>Lactucinae</taxon>
        <taxon>Lactuca</taxon>
    </lineage>
</organism>
<evidence type="ECO:0008006" key="7">
    <source>
        <dbReference type="Google" id="ProtNLM"/>
    </source>
</evidence>
<dbReference type="AlphaFoldDB" id="A0A9R1XVM8"/>
<dbReference type="SUPFAM" id="SSF51735">
    <property type="entry name" value="NAD(P)-binding Rossmann-fold domains"/>
    <property type="match status" value="1"/>
</dbReference>
<evidence type="ECO:0000259" key="2">
    <source>
        <dbReference type="Pfam" id="PF01408"/>
    </source>
</evidence>
<evidence type="ECO:0000313" key="5">
    <source>
        <dbReference type="EMBL" id="KAJ0227574.1"/>
    </source>
</evidence>
<dbReference type="EMBL" id="NBSK02000001">
    <property type="protein sequence ID" value="KAJ0227574.1"/>
    <property type="molecule type" value="Genomic_DNA"/>
</dbReference>
<dbReference type="SUPFAM" id="SSF55347">
    <property type="entry name" value="Glyceraldehyde-3-phosphate dehydrogenase-like, C-terminal domain"/>
    <property type="match status" value="1"/>
</dbReference>
<dbReference type="Pfam" id="PF14244">
    <property type="entry name" value="Retrotran_gag_3"/>
    <property type="match status" value="1"/>
</dbReference>
<dbReference type="Pfam" id="PF01408">
    <property type="entry name" value="GFO_IDH_MocA"/>
    <property type="match status" value="1"/>
</dbReference>
<dbReference type="PANTHER" id="PTHR46368">
    <property type="match status" value="1"/>
</dbReference>
<dbReference type="InterPro" id="IPR036291">
    <property type="entry name" value="NAD(P)-bd_dom_sf"/>
</dbReference>
<dbReference type="InterPro" id="IPR029472">
    <property type="entry name" value="Copia-like_N"/>
</dbReference>
<dbReference type="Pfam" id="PF22725">
    <property type="entry name" value="GFO_IDH_MocA_C3"/>
    <property type="match status" value="1"/>
</dbReference>
<sequence length="512" mass="58088">MRRVIHSPPTKMAETRIRIGILGCANIARKVSRAMLLSPNTTISAIGSRSLEKAIDFASENHFPESTKKYGSYEAVLDDPDVDAVYVPLPTSLHLRWAVLAAEKKKHVLLEKPVALDVGELDRILEACESSGVQFMDATMWMHHPRTAKMKEVLSDPHRFGQLKSVHSTFSYVGEGDFLQNDIRVNPNLDSLGVLGDAGWYSIRAILWAYDYELPKTVTAIGDPEYNESGVILSCGASLNWKENGKVATFYCSFYTNLTMDITVLGTKGSLRVHDFVIPFNENVGPFYAVANSRWKELSLGCEPEPSEFKITTVLPQEALMVQEFGRLVQGINGGDAKPEKKWPTISRKTQAVIDAVVASIKNGFKPVEKCLIANRREISHQHYLSLLPHSNRSSRTKLCRSNLLHDENYSDWQNEMTNILFVKNKIGFIDDSIPMQKEGTTDLMNWKRCNALVIRGWLVTTMEKEIRSSVMYDVTARDIWLELEENFGKKEKTHQEHAYELRRCWFKLLKQ</sequence>
<comment type="similarity">
    <text evidence="1">Belongs to the Gfo/Idh/MocA family.</text>
</comment>
<dbReference type="Gene3D" id="3.40.50.720">
    <property type="entry name" value="NAD(P)-binding Rossmann-like Domain"/>
    <property type="match status" value="1"/>
</dbReference>
<evidence type="ECO:0000259" key="4">
    <source>
        <dbReference type="Pfam" id="PF22725"/>
    </source>
</evidence>
<protein>
    <recommendedName>
        <fullName evidence="7">Gfo/Idh/MocA-like oxidoreductase N-terminal domain-containing protein</fullName>
    </recommendedName>
</protein>
<name>A0A9R1XVM8_LACSA</name>
<dbReference type="GO" id="GO:0000166">
    <property type="term" value="F:nucleotide binding"/>
    <property type="evidence" value="ECO:0007669"/>
    <property type="project" value="InterPro"/>
</dbReference>
<feature type="domain" description="Retrotransposon Copia-like N-terminal" evidence="3">
    <location>
        <begin position="403"/>
        <end position="434"/>
    </location>
</feature>
<feature type="domain" description="GFO/IDH/MocA-like oxidoreductase" evidence="4">
    <location>
        <begin position="157"/>
        <end position="272"/>
    </location>
</feature>
<dbReference type="InterPro" id="IPR000683">
    <property type="entry name" value="Gfo/Idh/MocA-like_OxRdtase_N"/>
</dbReference>
<dbReference type="InterPro" id="IPR055170">
    <property type="entry name" value="GFO_IDH_MocA-like_dom"/>
</dbReference>
<gene>
    <name evidence="5" type="ORF">LSAT_V11C100002530</name>
</gene>
<dbReference type="Gene3D" id="3.30.360.10">
    <property type="entry name" value="Dihydrodipicolinate Reductase, domain 2"/>
    <property type="match status" value="1"/>
</dbReference>
<reference evidence="5 6" key="1">
    <citation type="journal article" date="2017" name="Nat. Commun.">
        <title>Genome assembly with in vitro proximity ligation data and whole-genome triplication in lettuce.</title>
        <authorList>
            <person name="Reyes-Chin-Wo S."/>
            <person name="Wang Z."/>
            <person name="Yang X."/>
            <person name="Kozik A."/>
            <person name="Arikit S."/>
            <person name="Song C."/>
            <person name="Xia L."/>
            <person name="Froenicke L."/>
            <person name="Lavelle D.O."/>
            <person name="Truco M.J."/>
            <person name="Xia R."/>
            <person name="Zhu S."/>
            <person name="Xu C."/>
            <person name="Xu H."/>
            <person name="Xu X."/>
            <person name="Cox K."/>
            <person name="Korf I."/>
            <person name="Meyers B.C."/>
            <person name="Michelmore R.W."/>
        </authorList>
    </citation>
    <scope>NUCLEOTIDE SEQUENCE [LARGE SCALE GENOMIC DNA]</scope>
    <source>
        <strain evidence="6">cv. Salinas</strain>
        <tissue evidence="5">Seedlings</tissue>
    </source>
</reference>
<feature type="domain" description="Gfo/Idh/MocA-like oxidoreductase N-terminal" evidence="2">
    <location>
        <begin position="17"/>
        <end position="136"/>
    </location>
</feature>
<evidence type="ECO:0000259" key="3">
    <source>
        <dbReference type="Pfam" id="PF14244"/>
    </source>
</evidence>
<comment type="caution">
    <text evidence="5">The sequence shown here is derived from an EMBL/GenBank/DDBJ whole genome shotgun (WGS) entry which is preliminary data.</text>
</comment>
<dbReference type="Proteomes" id="UP000235145">
    <property type="component" value="Unassembled WGS sequence"/>
</dbReference>
<dbReference type="PANTHER" id="PTHR46368:SF19">
    <property type="entry name" value="GFO_IDH_MOCA-LIKE OXIDOREDUCTASE N-TERMINAL DOMAIN-CONTAINING PROTEIN"/>
    <property type="match status" value="1"/>
</dbReference>
<evidence type="ECO:0000256" key="1">
    <source>
        <dbReference type="ARBA" id="ARBA00010928"/>
    </source>
</evidence>
<proteinExistence type="inferred from homology"/>
<accession>A0A9R1XVM8</accession>